<evidence type="ECO:0000313" key="1">
    <source>
        <dbReference type="EMBL" id="KKL29048.1"/>
    </source>
</evidence>
<reference evidence="1" key="1">
    <citation type="journal article" date="2015" name="Nature">
        <title>Complex archaea that bridge the gap between prokaryotes and eukaryotes.</title>
        <authorList>
            <person name="Spang A."/>
            <person name="Saw J.H."/>
            <person name="Jorgensen S.L."/>
            <person name="Zaremba-Niedzwiedzka K."/>
            <person name="Martijn J."/>
            <person name="Lind A.E."/>
            <person name="van Eijk R."/>
            <person name="Schleper C."/>
            <person name="Guy L."/>
            <person name="Ettema T.J."/>
        </authorList>
    </citation>
    <scope>NUCLEOTIDE SEQUENCE</scope>
</reference>
<accession>A0A0F9EZ02</accession>
<dbReference type="EMBL" id="LAZR01007802">
    <property type="protein sequence ID" value="KKM82829.1"/>
    <property type="molecule type" value="Genomic_DNA"/>
</dbReference>
<gene>
    <name evidence="2" type="ORF">LCGC14_1315510</name>
    <name evidence="1" type="ORF">LCGC14_2369060</name>
</gene>
<protein>
    <submittedName>
        <fullName evidence="1">Uncharacterized protein</fullName>
    </submittedName>
</protein>
<comment type="caution">
    <text evidence="1">The sequence shown here is derived from an EMBL/GenBank/DDBJ whole genome shotgun (WGS) entry which is preliminary data.</text>
</comment>
<evidence type="ECO:0000313" key="2">
    <source>
        <dbReference type="EMBL" id="KKM82829.1"/>
    </source>
</evidence>
<dbReference type="AlphaFoldDB" id="A0A0F9EZ02"/>
<dbReference type="EMBL" id="LAZR01034880">
    <property type="protein sequence ID" value="KKL29048.1"/>
    <property type="molecule type" value="Genomic_DNA"/>
</dbReference>
<organism evidence="1">
    <name type="scientific">marine sediment metagenome</name>
    <dbReference type="NCBI Taxonomy" id="412755"/>
    <lineage>
        <taxon>unclassified sequences</taxon>
        <taxon>metagenomes</taxon>
        <taxon>ecological metagenomes</taxon>
    </lineage>
</organism>
<proteinExistence type="predicted"/>
<name>A0A0F9EZ02_9ZZZZ</name>
<sequence>MSASLYWRPQPRRKTFLPDELRFALGSAVDGEATTFDASDLDYLRGLRAGGVKGAEELSAAIRKHEQVDVWLEY</sequence>